<name>A0A4U7AS47_9PEZI</name>
<feature type="region of interest" description="Disordered" evidence="4">
    <location>
        <begin position="175"/>
        <end position="197"/>
    </location>
</feature>
<gene>
    <name evidence="6" type="ORF">C1H76_8063</name>
</gene>
<dbReference type="Pfam" id="PF08558">
    <property type="entry name" value="TRF"/>
    <property type="match status" value="1"/>
</dbReference>
<dbReference type="EMBL" id="PTQR01000106">
    <property type="protein sequence ID" value="TKX19865.1"/>
    <property type="molecule type" value="Genomic_DNA"/>
</dbReference>
<feature type="region of interest" description="Disordered" evidence="4">
    <location>
        <begin position="80"/>
        <end position="104"/>
    </location>
</feature>
<feature type="region of interest" description="Disordered" evidence="4">
    <location>
        <begin position="238"/>
        <end position="258"/>
    </location>
</feature>
<dbReference type="InterPro" id="IPR013867">
    <property type="entry name" value="Telomere_rpt-bd_fac_dimer_dom"/>
</dbReference>
<feature type="region of interest" description="Disordered" evidence="4">
    <location>
        <begin position="522"/>
        <end position="570"/>
    </location>
</feature>
<accession>A0A4U7AS47</accession>
<keyword evidence="2" id="KW-0539">Nucleus</keyword>
<feature type="compositionally biased region" description="Polar residues" evidence="4">
    <location>
        <begin position="602"/>
        <end position="628"/>
    </location>
</feature>
<dbReference type="CDD" id="cd11660">
    <property type="entry name" value="SANT_TRF"/>
    <property type="match status" value="1"/>
</dbReference>
<reference evidence="6 7" key="1">
    <citation type="submission" date="2018-02" db="EMBL/GenBank/DDBJ databases">
        <title>Draft genome sequences of Elsinoe sp., causing black scab on jojoba.</title>
        <authorList>
            <person name="Stodart B."/>
            <person name="Jeffress S."/>
            <person name="Ash G."/>
            <person name="Arun Chinnappa K."/>
        </authorList>
    </citation>
    <scope>NUCLEOTIDE SEQUENCE [LARGE SCALE GENOMIC DNA]</scope>
    <source>
        <strain evidence="6 7">Hillstone_2</strain>
    </source>
</reference>
<dbReference type="Proteomes" id="UP000308133">
    <property type="component" value="Unassembled WGS sequence"/>
</dbReference>
<evidence type="ECO:0000256" key="2">
    <source>
        <dbReference type="ARBA" id="ARBA00023242"/>
    </source>
</evidence>
<organism evidence="6 7">
    <name type="scientific">Elsinoe australis</name>
    <dbReference type="NCBI Taxonomy" id="40998"/>
    <lineage>
        <taxon>Eukaryota</taxon>
        <taxon>Fungi</taxon>
        <taxon>Dikarya</taxon>
        <taxon>Ascomycota</taxon>
        <taxon>Pezizomycotina</taxon>
        <taxon>Dothideomycetes</taxon>
        <taxon>Dothideomycetidae</taxon>
        <taxon>Myriangiales</taxon>
        <taxon>Elsinoaceae</taxon>
        <taxon>Elsinoe</taxon>
    </lineage>
</organism>
<dbReference type="AlphaFoldDB" id="A0A4U7AS47"/>
<evidence type="ECO:0000256" key="4">
    <source>
        <dbReference type="SAM" id="MobiDB-lite"/>
    </source>
</evidence>
<dbReference type="InterPro" id="IPR009057">
    <property type="entry name" value="Homeodomain-like_sf"/>
</dbReference>
<protein>
    <submittedName>
        <fullName evidence="6">Telomeric DNA-binding factor-like protein</fullName>
    </submittedName>
</protein>
<dbReference type="FunFam" id="1.10.10.60:FF:000137">
    <property type="entry name" value="MYB DNA binding protein"/>
    <property type="match status" value="1"/>
</dbReference>
<evidence type="ECO:0000256" key="1">
    <source>
        <dbReference type="ARBA" id="ARBA00023125"/>
    </source>
</evidence>
<dbReference type="PANTHER" id="PTHR47807">
    <property type="entry name" value="PROTEIN TBF1"/>
    <property type="match status" value="1"/>
</dbReference>
<feature type="region of interest" description="Disordered" evidence="4">
    <location>
        <begin position="599"/>
        <end position="631"/>
    </location>
</feature>
<dbReference type="Gene3D" id="1.10.10.60">
    <property type="entry name" value="Homeodomain-like"/>
    <property type="match status" value="1"/>
</dbReference>
<evidence type="ECO:0000259" key="5">
    <source>
        <dbReference type="Pfam" id="PF08558"/>
    </source>
</evidence>
<dbReference type="GO" id="GO:0010833">
    <property type="term" value="P:telomere maintenance via telomere lengthening"/>
    <property type="evidence" value="ECO:0007669"/>
    <property type="project" value="TreeGrafter"/>
</dbReference>
<feature type="compositionally biased region" description="Polar residues" evidence="4">
    <location>
        <begin position="188"/>
        <end position="197"/>
    </location>
</feature>
<keyword evidence="1 6" id="KW-0238">DNA-binding</keyword>
<dbReference type="GO" id="GO:0042803">
    <property type="term" value="F:protein homodimerization activity"/>
    <property type="evidence" value="ECO:0007669"/>
    <property type="project" value="InterPro"/>
</dbReference>
<feature type="domain" description="Telomere repeat-binding factor dimerisation" evidence="5">
    <location>
        <begin position="299"/>
        <end position="533"/>
    </location>
</feature>
<keyword evidence="3" id="KW-0131">Cell cycle</keyword>
<feature type="compositionally biased region" description="Polar residues" evidence="4">
    <location>
        <begin position="527"/>
        <end position="536"/>
    </location>
</feature>
<evidence type="ECO:0000313" key="6">
    <source>
        <dbReference type="EMBL" id="TKX19865.1"/>
    </source>
</evidence>
<comment type="caution">
    <text evidence="6">The sequence shown here is derived from an EMBL/GenBank/DDBJ whole genome shotgun (WGS) entry which is preliminary data.</text>
</comment>
<dbReference type="GO" id="GO:0003691">
    <property type="term" value="F:double-stranded telomeric DNA binding"/>
    <property type="evidence" value="ECO:0007669"/>
    <property type="project" value="TreeGrafter"/>
</dbReference>
<dbReference type="InterPro" id="IPR052833">
    <property type="entry name" value="Telomeric_DNA-bd_trans-reg"/>
</dbReference>
<feature type="region of interest" description="Disordered" evidence="4">
    <location>
        <begin position="204"/>
        <end position="223"/>
    </location>
</feature>
<dbReference type="PANTHER" id="PTHR47807:SF1">
    <property type="entry name" value="PROTEIN TBF1"/>
    <property type="match status" value="1"/>
</dbReference>
<proteinExistence type="predicted"/>
<evidence type="ECO:0000256" key="3">
    <source>
        <dbReference type="ARBA" id="ARBA00023306"/>
    </source>
</evidence>
<feature type="compositionally biased region" description="Low complexity" evidence="4">
    <location>
        <begin position="241"/>
        <end position="253"/>
    </location>
</feature>
<dbReference type="SUPFAM" id="SSF46689">
    <property type="entry name" value="Homeodomain-like"/>
    <property type="match status" value="1"/>
</dbReference>
<evidence type="ECO:0000313" key="7">
    <source>
        <dbReference type="Proteomes" id="UP000308133"/>
    </source>
</evidence>
<sequence>MTEVDTLWGMPFSTSALSSSLPAHYDTSQALANTTSYDLSLYDITHHDAAAAAAAAHQRQQANNLQLNSYRRGNKRLRTNEYGNSASASPDPDTLTHTSVSSSIEQQSASTFRSAYSASPNVGAISSGQSGHFAPSYQPHHLVTLPTAPSFSSAPSYSSAPSFTDVSPSTIYSPYSGILPSDQGHDQVATTPQSAISQSATPHTFHMSHLPTPQEYRPSDSVSGYAMPMGGHHFYPDEGYASAPIQQPSASPSVGYGKSGEWPDAQWACEQYSQNHQSASLYQGTAELYGKDASLHLKLQSLAVLDSLATQIILSLAKPSLAEIEKLSSNIGDDEDRQAYHTRKNLFDQTRKVYSRDSPFIDAVAIQLFTPSQQEIIRKANRATFISSLLESHDVSFFDLNEFFLEVFVPAGQRLLKWQGAIYLELKTQVYISSLLNSDGEVGSLLDELFPIDLEEKIIARHPDAPHLVPSEQDFVERARARKQYLQQEPSHNVLQTLPRKYAWQDFLKEFAAAINKNVESLLNPPNRASSNNTTNELRRSGSGAMLSSLDDQTRRQSPPYSAADHSDCQGPRAYTNFGALLLDAPLVGAQFNVTHHETLAAHSSQPPRKTSSTSGDNTKTSATTRQPWKQEEEDALLAGLEEVKGPYWSRILSMYGRGGSRSEVLKDRNQIQLKDKARNLKLWYLKMGNEVPQCLQGVTGELRKRGGAKVRAALGLDGDVTGANTGAGVLRQHYYILNGVMERLYDKEAGYK</sequence>